<evidence type="ECO:0000313" key="5">
    <source>
        <dbReference type="Proteomes" id="UP000064189"/>
    </source>
</evidence>
<dbReference type="RefSeq" id="WP_061140847.1">
    <property type="nucleotide sequence ID" value="NZ_LNNH01000010.1"/>
</dbReference>
<evidence type="ECO:0000259" key="3">
    <source>
        <dbReference type="Pfam" id="PF01156"/>
    </source>
</evidence>
<dbReference type="PANTHER" id="PTHR12304">
    <property type="entry name" value="INOSINE-URIDINE PREFERRING NUCLEOSIDE HYDROLASE"/>
    <property type="match status" value="1"/>
</dbReference>
<evidence type="ECO:0000256" key="1">
    <source>
        <dbReference type="ARBA" id="ARBA00022801"/>
    </source>
</evidence>
<dbReference type="Proteomes" id="UP000064189">
    <property type="component" value="Unassembled WGS sequence"/>
</dbReference>
<accession>A0A109N1N0</accession>
<comment type="caution">
    <text evidence="4">The sequence shown here is derived from an EMBL/GenBank/DDBJ whole genome shotgun (WGS) entry which is preliminary data.</text>
</comment>
<dbReference type="InterPro" id="IPR036452">
    <property type="entry name" value="Ribo_hydro-like"/>
</dbReference>
<sequence>MKKKLILDVDTGIDDAIGIILAVKSRQFDILAITTVNGNVSLDTATLNTCKILDMLGEQDISVIKGADAPLIRPSFFEHRIHGEDGIGGALANVPVTKQPDDGFAADFIINSILNFPEEVTLIMTGPLTNLALAVKKCPQITQLVKEVIFMGGVVQGGGNVTPTSEYNAYVDPEAAKIVLHAGFRSITQVGLDVTRKVLLSEAHIQAIQNQELADYISESTSDYRKRYFERNGVWACAMHDPLAVGVALQKDLVTTKEYYVDIETKSEICDGQMVCDFQDRLMKPANVHVCLDVNAEAFFDLFIRTIHS</sequence>
<dbReference type="Gene3D" id="3.90.245.10">
    <property type="entry name" value="Ribonucleoside hydrolase-like"/>
    <property type="match status" value="1"/>
</dbReference>
<dbReference type="Pfam" id="PF01156">
    <property type="entry name" value="IU_nuc_hydro"/>
    <property type="match status" value="1"/>
</dbReference>
<dbReference type="InterPro" id="IPR023186">
    <property type="entry name" value="IUNH"/>
</dbReference>
<dbReference type="PANTHER" id="PTHR12304:SF4">
    <property type="entry name" value="URIDINE NUCLEOSIDASE"/>
    <property type="match status" value="1"/>
</dbReference>
<keyword evidence="1 4" id="KW-0378">Hydrolase</keyword>
<proteinExistence type="predicted"/>
<feature type="domain" description="Inosine/uridine-preferring nucleoside hydrolase" evidence="3">
    <location>
        <begin position="5"/>
        <end position="301"/>
    </location>
</feature>
<keyword evidence="2" id="KW-0326">Glycosidase</keyword>
<evidence type="ECO:0000313" key="4">
    <source>
        <dbReference type="EMBL" id="KWW21847.1"/>
    </source>
</evidence>
<dbReference type="GO" id="GO:0005829">
    <property type="term" value="C:cytosol"/>
    <property type="evidence" value="ECO:0007669"/>
    <property type="project" value="TreeGrafter"/>
</dbReference>
<dbReference type="AlphaFoldDB" id="A0A109N1N0"/>
<keyword evidence="5" id="KW-1185">Reference proteome</keyword>
<organism evidence="4 5">
    <name type="scientific">Peribacillus simplex</name>
    <dbReference type="NCBI Taxonomy" id="1478"/>
    <lineage>
        <taxon>Bacteria</taxon>
        <taxon>Bacillati</taxon>
        <taxon>Bacillota</taxon>
        <taxon>Bacilli</taxon>
        <taxon>Bacillales</taxon>
        <taxon>Bacillaceae</taxon>
        <taxon>Peribacillus</taxon>
    </lineage>
</organism>
<gene>
    <name evidence="4" type="ORF">AS888_04995</name>
</gene>
<dbReference type="InterPro" id="IPR001910">
    <property type="entry name" value="Inosine/uridine_hydrolase_dom"/>
</dbReference>
<reference evidence="4 5" key="1">
    <citation type="submission" date="2015-11" db="EMBL/GenBank/DDBJ databases">
        <title>Genome Sequence of Bacillus simplex strain VanAntwerpen2.</title>
        <authorList>
            <person name="Couger M.B."/>
        </authorList>
    </citation>
    <scope>NUCLEOTIDE SEQUENCE [LARGE SCALE GENOMIC DNA]</scope>
    <source>
        <strain evidence="4 5">VanAntwerpen02</strain>
    </source>
</reference>
<name>A0A109N1N0_9BACI</name>
<dbReference type="EMBL" id="LNNH01000010">
    <property type="protein sequence ID" value="KWW21847.1"/>
    <property type="molecule type" value="Genomic_DNA"/>
</dbReference>
<dbReference type="GO" id="GO:0006152">
    <property type="term" value="P:purine nucleoside catabolic process"/>
    <property type="evidence" value="ECO:0007669"/>
    <property type="project" value="TreeGrafter"/>
</dbReference>
<protein>
    <submittedName>
        <fullName evidence="4">Nucleoside hydrolase</fullName>
    </submittedName>
</protein>
<evidence type="ECO:0000256" key="2">
    <source>
        <dbReference type="ARBA" id="ARBA00023295"/>
    </source>
</evidence>
<dbReference type="SUPFAM" id="SSF53590">
    <property type="entry name" value="Nucleoside hydrolase"/>
    <property type="match status" value="1"/>
</dbReference>
<dbReference type="GO" id="GO:0008477">
    <property type="term" value="F:purine nucleosidase activity"/>
    <property type="evidence" value="ECO:0007669"/>
    <property type="project" value="TreeGrafter"/>
</dbReference>